<sequence>MSVSLSPCAIATQSVYETKKWTEFGFSREYNTQSVLTPLGKPADECAFRCGLRKKSNRRSCKLIAYFVLLFLIMYYIIR</sequence>
<dbReference type="Proteomes" id="UP000028999">
    <property type="component" value="Unassembled WGS sequence"/>
</dbReference>
<name>A0A078FEH5_BRANA</name>
<gene>
    <name evidence="2" type="primary">BnaC04g28660D</name>
    <name evidence="2" type="ORF">GSBRNA2T00070371001</name>
</gene>
<keyword evidence="1" id="KW-0472">Membrane</keyword>
<organism evidence="2 3">
    <name type="scientific">Brassica napus</name>
    <name type="common">Rape</name>
    <dbReference type="NCBI Taxonomy" id="3708"/>
    <lineage>
        <taxon>Eukaryota</taxon>
        <taxon>Viridiplantae</taxon>
        <taxon>Streptophyta</taxon>
        <taxon>Embryophyta</taxon>
        <taxon>Tracheophyta</taxon>
        <taxon>Spermatophyta</taxon>
        <taxon>Magnoliopsida</taxon>
        <taxon>eudicotyledons</taxon>
        <taxon>Gunneridae</taxon>
        <taxon>Pentapetalae</taxon>
        <taxon>rosids</taxon>
        <taxon>malvids</taxon>
        <taxon>Brassicales</taxon>
        <taxon>Brassicaceae</taxon>
        <taxon>Brassiceae</taxon>
        <taxon>Brassica</taxon>
    </lineage>
</organism>
<dbReference type="PaxDb" id="3708-A0A078FEH5"/>
<keyword evidence="3" id="KW-1185">Reference proteome</keyword>
<dbReference type="Gramene" id="CDY12775">
    <property type="protein sequence ID" value="CDY12775"/>
    <property type="gene ID" value="GSBRNA2T00070371001"/>
</dbReference>
<feature type="transmembrane region" description="Helical" evidence="1">
    <location>
        <begin position="63"/>
        <end position="78"/>
    </location>
</feature>
<evidence type="ECO:0000313" key="2">
    <source>
        <dbReference type="EMBL" id="CDY12775.1"/>
    </source>
</evidence>
<keyword evidence="1" id="KW-0812">Transmembrane</keyword>
<proteinExistence type="predicted"/>
<evidence type="ECO:0000313" key="3">
    <source>
        <dbReference type="Proteomes" id="UP000028999"/>
    </source>
</evidence>
<protein>
    <submittedName>
        <fullName evidence="2">BnaC04g28660D protein</fullName>
    </submittedName>
</protein>
<accession>A0A078FEH5</accession>
<evidence type="ECO:0000256" key="1">
    <source>
        <dbReference type="SAM" id="Phobius"/>
    </source>
</evidence>
<dbReference type="STRING" id="3708.A0A078FEH5"/>
<dbReference type="AlphaFoldDB" id="A0A078FEH5"/>
<keyword evidence="1" id="KW-1133">Transmembrane helix</keyword>
<reference evidence="2 3" key="1">
    <citation type="journal article" date="2014" name="Science">
        <title>Plant genetics. Early allopolyploid evolution in the post-Neolithic Brassica napus oilseed genome.</title>
        <authorList>
            <person name="Chalhoub B."/>
            <person name="Denoeud F."/>
            <person name="Liu S."/>
            <person name="Parkin I.A."/>
            <person name="Tang H."/>
            <person name="Wang X."/>
            <person name="Chiquet J."/>
            <person name="Belcram H."/>
            <person name="Tong C."/>
            <person name="Samans B."/>
            <person name="Correa M."/>
            <person name="Da Silva C."/>
            <person name="Just J."/>
            <person name="Falentin C."/>
            <person name="Koh C.S."/>
            <person name="Le Clainche I."/>
            <person name="Bernard M."/>
            <person name="Bento P."/>
            <person name="Noel B."/>
            <person name="Labadie K."/>
            <person name="Alberti A."/>
            <person name="Charles M."/>
            <person name="Arnaud D."/>
            <person name="Guo H."/>
            <person name="Daviaud C."/>
            <person name="Alamery S."/>
            <person name="Jabbari K."/>
            <person name="Zhao M."/>
            <person name="Edger P.P."/>
            <person name="Chelaifa H."/>
            <person name="Tack D."/>
            <person name="Lassalle G."/>
            <person name="Mestiri I."/>
            <person name="Schnel N."/>
            <person name="Le Paslier M.C."/>
            <person name="Fan G."/>
            <person name="Renault V."/>
            <person name="Bayer P.E."/>
            <person name="Golicz A.A."/>
            <person name="Manoli S."/>
            <person name="Lee T.H."/>
            <person name="Thi V.H."/>
            <person name="Chalabi S."/>
            <person name="Hu Q."/>
            <person name="Fan C."/>
            <person name="Tollenaere R."/>
            <person name="Lu Y."/>
            <person name="Battail C."/>
            <person name="Shen J."/>
            <person name="Sidebottom C.H."/>
            <person name="Wang X."/>
            <person name="Canaguier A."/>
            <person name="Chauveau A."/>
            <person name="Berard A."/>
            <person name="Deniot G."/>
            <person name="Guan M."/>
            <person name="Liu Z."/>
            <person name="Sun F."/>
            <person name="Lim Y.P."/>
            <person name="Lyons E."/>
            <person name="Town C.D."/>
            <person name="Bancroft I."/>
            <person name="Wang X."/>
            <person name="Meng J."/>
            <person name="Ma J."/>
            <person name="Pires J.C."/>
            <person name="King G.J."/>
            <person name="Brunel D."/>
            <person name="Delourme R."/>
            <person name="Renard M."/>
            <person name="Aury J.M."/>
            <person name="Adams K.L."/>
            <person name="Batley J."/>
            <person name="Snowdon R.J."/>
            <person name="Tost J."/>
            <person name="Edwards D."/>
            <person name="Zhou Y."/>
            <person name="Hua W."/>
            <person name="Sharpe A.G."/>
            <person name="Paterson A.H."/>
            <person name="Guan C."/>
            <person name="Wincker P."/>
        </authorList>
    </citation>
    <scope>NUCLEOTIDE SEQUENCE [LARGE SCALE GENOMIC DNA]</scope>
    <source>
        <strain evidence="3">cv. Darmor-bzh</strain>
    </source>
</reference>
<dbReference type="EMBL" id="LK032026">
    <property type="protein sequence ID" value="CDY12775.1"/>
    <property type="molecule type" value="Genomic_DNA"/>
</dbReference>